<dbReference type="AlphaFoldDB" id="A0A5N6PDL6"/>
<feature type="compositionally biased region" description="Basic and acidic residues" evidence="2">
    <location>
        <begin position="51"/>
        <end position="70"/>
    </location>
</feature>
<evidence type="ECO:0000259" key="3">
    <source>
        <dbReference type="PROSITE" id="PS50158"/>
    </source>
</evidence>
<evidence type="ECO:0000256" key="2">
    <source>
        <dbReference type="SAM" id="MobiDB-lite"/>
    </source>
</evidence>
<dbReference type="InterPro" id="IPR001878">
    <property type="entry name" value="Znf_CCHC"/>
</dbReference>
<evidence type="ECO:0000313" key="4">
    <source>
        <dbReference type="EMBL" id="KAD6119848.1"/>
    </source>
</evidence>
<gene>
    <name evidence="4" type="ORF">E3N88_11119</name>
</gene>
<dbReference type="GO" id="GO:0008270">
    <property type="term" value="F:zinc ion binding"/>
    <property type="evidence" value="ECO:0007669"/>
    <property type="project" value="UniProtKB-KW"/>
</dbReference>
<evidence type="ECO:0000313" key="5">
    <source>
        <dbReference type="Proteomes" id="UP000326396"/>
    </source>
</evidence>
<dbReference type="SUPFAM" id="SSF57756">
    <property type="entry name" value="Retrovirus zinc finger-like domains"/>
    <property type="match status" value="1"/>
</dbReference>
<evidence type="ECO:0000256" key="1">
    <source>
        <dbReference type="PROSITE-ProRule" id="PRU00047"/>
    </source>
</evidence>
<accession>A0A5N6PDL6</accession>
<feature type="compositionally biased region" description="Polar residues" evidence="2">
    <location>
        <begin position="118"/>
        <end position="129"/>
    </location>
</feature>
<feature type="compositionally biased region" description="Polar residues" evidence="2">
    <location>
        <begin position="84"/>
        <end position="98"/>
    </location>
</feature>
<dbReference type="OrthoDB" id="2272416at2759"/>
<dbReference type="InterPro" id="IPR036875">
    <property type="entry name" value="Znf_CCHC_sf"/>
</dbReference>
<proteinExistence type="predicted"/>
<keyword evidence="5" id="KW-1185">Reference proteome</keyword>
<protein>
    <recommendedName>
        <fullName evidence="3">CCHC-type domain-containing protein</fullName>
    </recommendedName>
</protein>
<comment type="caution">
    <text evidence="4">The sequence shown here is derived from an EMBL/GenBank/DDBJ whole genome shotgun (WGS) entry which is preliminary data.</text>
</comment>
<feature type="region of interest" description="Disordered" evidence="2">
    <location>
        <begin position="48"/>
        <end position="129"/>
    </location>
</feature>
<dbReference type="SMART" id="SM00343">
    <property type="entry name" value="ZnF_C2HC"/>
    <property type="match status" value="1"/>
</dbReference>
<name>A0A5N6PDL6_9ASTR</name>
<keyword evidence="1" id="KW-0863">Zinc-finger</keyword>
<feature type="compositionally biased region" description="Low complexity" evidence="2">
    <location>
        <begin position="99"/>
        <end position="114"/>
    </location>
</feature>
<keyword evidence="1" id="KW-0479">Metal-binding</keyword>
<dbReference type="Pfam" id="PF00098">
    <property type="entry name" value="zf-CCHC"/>
    <property type="match status" value="1"/>
</dbReference>
<dbReference type="Gene3D" id="4.10.60.10">
    <property type="entry name" value="Zinc finger, CCHC-type"/>
    <property type="match status" value="1"/>
</dbReference>
<keyword evidence="1" id="KW-0862">Zinc</keyword>
<dbReference type="Proteomes" id="UP000326396">
    <property type="component" value="Linkage Group LG13"/>
</dbReference>
<sequence>MVSELRLDSVVSHRLDLRALINTKFPTVADVANAARNLELERADYNSYRSDGSRKRGRDEQSGSNNDHRAKFQFGNQRGFGDRSQGNQSRGWQGQGSYLNRGNNNGQLQRQGQRTYHNRGNNYGQDYQNQGRRTGAFEKDNPNRIPIAACANCGGNHPGRPCYRETGACFSCGQTGHKAKDCTVKGNANQRNGGNNQRTTGGRVFAMTAHQAAEAPGTVSGTLTLHGTKAYVYCIWNSYFT</sequence>
<organism evidence="4 5">
    <name type="scientific">Mikania micrantha</name>
    <name type="common">bitter vine</name>
    <dbReference type="NCBI Taxonomy" id="192012"/>
    <lineage>
        <taxon>Eukaryota</taxon>
        <taxon>Viridiplantae</taxon>
        <taxon>Streptophyta</taxon>
        <taxon>Embryophyta</taxon>
        <taxon>Tracheophyta</taxon>
        <taxon>Spermatophyta</taxon>
        <taxon>Magnoliopsida</taxon>
        <taxon>eudicotyledons</taxon>
        <taxon>Gunneridae</taxon>
        <taxon>Pentapetalae</taxon>
        <taxon>asterids</taxon>
        <taxon>campanulids</taxon>
        <taxon>Asterales</taxon>
        <taxon>Asteraceae</taxon>
        <taxon>Asteroideae</taxon>
        <taxon>Heliantheae alliance</taxon>
        <taxon>Eupatorieae</taxon>
        <taxon>Mikania</taxon>
    </lineage>
</organism>
<reference evidence="4 5" key="1">
    <citation type="submission" date="2019-05" db="EMBL/GenBank/DDBJ databases">
        <title>Mikania micrantha, genome provides insights into the molecular mechanism of rapid growth.</title>
        <authorList>
            <person name="Liu B."/>
        </authorList>
    </citation>
    <scope>NUCLEOTIDE SEQUENCE [LARGE SCALE GENOMIC DNA]</scope>
    <source>
        <strain evidence="4">NLD-2019</strain>
        <tissue evidence="4">Leaf</tissue>
    </source>
</reference>
<feature type="domain" description="CCHC-type" evidence="3">
    <location>
        <begin position="169"/>
        <end position="182"/>
    </location>
</feature>
<dbReference type="GO" id="GO:0003676">
    <property type="term" value="F:nucleic acid binding"/>
    <property type="evidence" value="ECO:0007669"/>
    <property type="project" value="InterPro"/>
</dbReference>
<dbReference type="EMBL" id="SZYD01000005">
    <property type="protein sequence ID" value="KAD6119848.1"/>
    <property type="molecule type" value="Genomic_DNA"/>
</dbReference>
<dbReference type="PROSITE" id="PS50158">
    <property type="entry name" value="ZF_CCHC"/>
    <property type="match status" value="1"/>
</dbReference>